<evidence type="ECO:0000313" key="3">
    <source>
        <dbReference type="WBParaSite" id="GPUH_0002322001-mRNA-1"/>
    </source>
</evidence>
<evidence type="ECO:0000313" key="1">
    <source>
        <dbReference type="EMBL" id="VDN41125.1"/>
    </source>
</evidence>
<protein>
    <submittedName>
        <fullName evidence="3">Glutathione S-transferase</fullName>
    </submittedName>
</protein>
<dbReference type="EMBL" id="UYRT01097082">
    <property type="protein sequence ID" value="VDN41125.1"/>
    <property type="molecule type" value="Genomic_DNA"/>
</dbReference>
<dbReference type="Proteomes" id="UP000271098">
    <property type="component" value="Unassembled WGS sequence"/>
</dbReference>
<organism evidence="3">
    <name type="scientific">Gongylonema pulchrum</name>
    <dbReference type="NCBI Taxonomy" id="637853"/>
    <lineage>
        <taxon>Eukaryota</taxon>
        <taxon>Metazoa</taxon>
        <taxon>Ecdysozoa</taxon>
        <taxon>Nematoda</taxon>
        <taxon>Chromadorea</taxon>
        <taxon>Rhabditida</taxon>
        <taxon>Spirurina</taxon>
        <taxon>Spiruromorpha</taxon>
        <taxon>Spiruroidea</taxon>
        <taxon>Gongylonematidae</taxon>
        <taxon>Gongylonema</taxon>
    </lineage>
</organism>
<dbReference type="AlphaFoldDB" id="A0A183EQF0"/>
<dbReference type="OrthoDB" id="5839471at2759"/>
<evidence type="ECO:0000313" key="2">
    <source>
        <dbReference type="Proteomes" id="UP000271098"/>
    </source>
</evidence>
<keyword evidence="2" id="KW-1185">Reference proteome</keyword>
<gene>
    <name evidence="1" type="ORF">GPUH_LOCUS23191</name>
</gene>
<proteinExistence type="predicted"/>
<reference evidence="1 2" key="2">
    <citation type="submission" date="2018-11" db="EMBL/GenBank/DDBJ databases">
        <authorList>
            <consortium name="Pathogen Informatics"/>
        </authorList>
    </citation>
    <scope>NUCLEOTIDE SEQUENCE [LARGE SCALE GENOMIC DNA]</scope>
</reference>
<dbReference type="WBParaSite" id="GPUH_0002322001-mRNA-1">
    <property type="protein sequence ID" value="GPUH_0002322001-mRNA-1"/>
    <property type="gene ID" value="GPUH_0002322001"/>
</dbReference>
<sequence>MGLGWPALAAKDVTPPVQNVLEQFDEPLFTVFMARFVCS</sequence>
<reference evidence="3" key="1">
    <citation type="submission" date="2016-06" db="UniProtKB">
        <authorList>
            <consortium name="WormBaseParasite"/>
        </authorList>
    </citation>
    <scope>IDENTIFICATION</scope>
</reference>
<name>A0A183EQF0_9BILA</name>
<accession>A0A183EQF0</accession>